<organism evidence="2">
    <name type="scientific">hydrothermal vent metagenome</name>
    <dbReference type="NCBI Taxonomy" id="652676"/>
    <lineage>
        <taxon>unclassified sequences</taxon>
        <taxon>metagenomes</taxon>
        <taxon>ecological metagenomes</taxon>
    </lineage>
</organism>
<dbReference type="SUPFAM" id="SSF56954">
    <property type="entry name" value="Outer membrane efflux proteins (OEP)"/>
    <property type="match status" value="1"/>
</dbReference>
<dbReference type="PROSITE" id="PS51257">
    <property type="entry name" value="PROKAR_LIPOPROTEIN"/>
    <property type="match status" value="1"/>
</dbReference>
<dbReference type="AlphaFoldDB" id="A0A3B1CF26"/>
<name>A0A3B1CF26_9ZZZZ</name>
<evidence type="ECO:0000313" key="2">
    <source>
        <dbReference type="EMBL" id="VAX23333.1"/>
    </source>
</evidence>
<gene>
    <name evidence="2" type="ORF">MNBD_NITROSPINAE02-997</name>
</gene>
<dbReference type="InterPro" id="IPR010131">
    <property type="entry name" value="MdtP/NodT-like"/>
</dbReference>
<dbReference type="Gene3D" id="1.20.1600.10">
    <property type="entry name" value="Outer membrane efflux proteins (OEP)"/>
    <property type="match status" value="1"/>
</dbReference>
<dbReference type="EMBL" id="UOGE01000084">
    <property type="protein sequence ID" value="VAX23333.1"/>
    <property type="molecule type" value="Genomic_DNA"/>
</dbReference>
<reference evidence="2" key="1">
    <citation type="submission" date="2018-06" db="EMBL/GenBank/DDBJ databases">
        <authorList>
            <person name="Zhirakovskaya E."/>
        </authorList>
    </citation>
    <scope>NUCLEOTIDE SEQUENCE</scope>
</reference>
<evidence type="ECO:0008006" key="3">
    <source>
        <dbReference type="Google" id="ProtNLM"/>
    </source>
</evidence>
<accession>A0A3B1CF26</accession>
<dbReference type="InterPro" id="IPR003423">
    <property type="entry name" value="OMP_efflux"/>
</dbReference>
<dbReference type="Pfam" id="PF02321">
    <property type="entry name" value="OEP"/>
    <property type="match status" value="2"/>
</dbReference>
<dbReference type="GO" id="GO:0015562">
    <property type="term" value="F:efflux transmembrane transporter activity"/>
    <property type="evidence" value="ECO:0007669"/>
    <property type="project" value="InterPro"/>
</dbReference>
<feature type="region of interest" description="Disordered" evidence="1">
    <location>
        <begin position="39"/>
        <end position="60"/>
    </location>
</feature>
<proteinExistence type="predicted"/>
<sequence length="450" mass="50301">MRILPRSFFILALTLMPVMAQGCLSGGGDARYVNLSRMEEMESPSPPREINTSNAGEPRFDGNRRLDLKTVIELALKNNPSLLAISEKVKEAVNRYPLVTALDDPMVGVGLYPSTLGSNGSDFAYKINFQQRIPYPGKLGLKGDYALAEAQAVFKDLASARLELIRMVEAAYLELYYEYSADEITEEEKRLLMEFKTIASARYAAGKGNLQNVIHADLDLAKVEHKQIVIERERKIATARLNVLLGRGAELALPAPSGLQPVAPLPEKGALMEKAKLFNPCIVAARSRMEAAQVSLKLAKSKSYPDFMVTGSYNTAWMNKDLHPFIGVGINIPIVSDRLRAENKIATAKIKQATWKLQAATDKVRFDVERAWQRIKELHHARELFRKTLLPETKLNLNAALAGYSEGKNDFLTLITAQRALVETKLKYERILVDMRIWDSRLTQTIGEKL</sequence>
<dbReference type="PANTHER" id="PTHR30203">
    <property type="entry name" value="OUTER MEMBRANE CATION EFFLUX PROTEIN"/>
    <property type="match status" value="1"/>
</dbReference>
<dbReference type="PANTHER" id="PTHR30203:SF24">
    <property type="entry name" value="BLR4935 PROTEIN"/>
    <property type="match status" value="1"/>
</dbReference>
<protein>
    <recommendedName>
        <fullName evidence="3">Heavy metal RND efflux outer membrane protein, CzcC family</fullName>
    </recommendedName>
</protein>
<evidence type="ECO:0000256" key="1">
    <source>
        <dbReference type="SAM" id="MobiDB-lite"/>
    </source>
</evidence>